<dbReference type="RefSeq" id="WP_262682053.1">
    <property type="nucleotide sequence ID" value="NZ_JAOQIO010000001.1"/>
</dbReference>
<name>A0ABT2U7G7_9BACL</name>
<keyword evidence="2 5" id="KW-0812">Transmembrane</keyword>
<comment type="subcellular location">
    <subcellularLocation>
        <location evidence="1">Membrane</location>
        <topology evidence="1">Multi-pass membrane protein</topology>
    </subcellularLocation>
</comment>
<sequence length="232" mass="27035">MANHTYKRKSPGRMCFLNMQHLFSQRVELLLLLGMAFFWTITYILVIYKSYQDRTSGMPTAAICANITWEFLFSFILPFDPLQQIITVIWFFLDCIILLQCLYYSKKQNPSFPTKTVIFSLMAIALLLHYGIAKEFHDLEGKYSAFGINLMMSILFIRMLMIKNFQGQSTSIAYFKMIGTLCISVLCYSQYPHSLLLTMLYILIFIVDVVYIVLITHKSENLIYKPNKIIAK</sequence>
<evidence type="ECO:0000313" key="6">
    <source>
        <dbReference type="EMBL" id="MCU6790568.1"/>
    </source>
</evidence>
<feature type="transmembrane region" description="Helical" evidence="5">
    <location>
        <begin position="85"/>
        <end position="104"/>
    </location>
</feature>
<accession>A0ABT2U7G7</accession>
<evidence type="ECO:0000256" key="2">
    <source>
        <dbReference type="ARBA" id="ARBA00022692"/>
    </source>
</evidence>
<evidence type="ECO:0000256" key="4">
    <source>
        <dbReference type="ARBA" id="ARBA00023136"/>
    </source>
</evidence>
<keyword evidence="4 5" id="KW-0472">Membrane</keyword>
<keyword evidence="7" id="KW-1185">Reference proteome</keyword>
<evidence type="ECO:0000256" key="5">
    <source>
        <dbReference type="SAM" id="Phobius"/>
    </source>
</evidence>
<gene>
    <name evidence="6" type="ORF">OB236_00370</name>
</gene>
<evidence type="ECO:0000256" key="1">
    <source>
        <dbReference type="ARBA" id="ARBA00004141"/>
    </source>
</evidence>
<proteinExistence type="predicted"/>
<dbReference type="Proteomes" id="UP001652445">
    <property type="component" value="Unassembled WGS sequence"/>
</dbReference>
<reference evidence="6 7" key="1">
    <citation type="submission" date="2022-09" db="EMBL/GenBank/DDBJ databases">
        <authorList>
            <person name="Han X.L."/>
            <person name="Wang Q."/>
            <person name="Lu T."/>
        </authorList>
    </citation>
    <scope>NUCLEOTIDE SEQUENCE [LARGE SCALE GENOMIC DNA]</scope>
    <source>
        <strain evidence="6 7">WQ 127069</strain>
    </source>
</reference>
<feature type="transmembrane region" description="Helical" evidence="5">
    <location>
        <begin position="29"/>
        <end position="48"/>
    </location>
</feature>
<protein>
    <submittedName>
        <fullName evidence="6">Uncharacterized protein</fullName>
    </submittedName>
</protein>
<keyword evidence="3 5" id="KW-1133">Transmembrane helix</keyword>
<dbReference type="Pfam" id="PF25129">
    <property type="entry name" value="Pyr4-TMTC"/>
    <property type="match status" value="1"/>
</dbReference>
<feature type="transmembrane region" description="Helical" evidence="5">
    <location>
        <begin position="144"/>
        <end position="161"/>
    </location>
</feature>
<dbReference type="PANTHER" id="PTHR42038">
    <property type="match status" value="1"/>
</dbReference>
<dbReference type="PANTHER" id="PTHR42038:SF2">
    <property type="entry name" value="TERPENE CYCLASE AUSL"/>
    <property type="match status" value="1"/>
</dbReference>
<evidence type="ECO:0000256" key="3">
    <source>
        <dbReference type="ARBA" id="ARBA00022989"/>
    </source>
</evidence>
<organism evidence="6 7">
    <name type="scientific">Paenibacillus baimaensis</name>
    <dbReference type="NCBI Taxonomy" id="2982185"/>
    <lineage>
        <taxon>Bacteria</taxon>
        <taxon>Bacillati</taxon>
        <taxon>Bacillota</taxon>
        <taxon>Bacilli</taxon>
        <taxon>Bacillales</taxon>
        <taxon>Paenibacillaceae</taxon>
        <taxon>Paenibacillus</taxon>
    </lineage>
</organism>
<feature type="transmembrane region" description="Helical" evidence="5">
    <location>
        <begin position="173"/>
        <end position="191"/>
    </location>
</feature>
<feature type="transmembrane region" description="Helical" evidence="5">
    <location>
        <begin position="116"/>
        <end position="132"/>
    </location>
</feature>
<comment type="caution">
    <text evidence="6">The sequence shown here is derived from an EMBL/GenBank/DDBJ whole genome shotgun (WGS) entry which is preliminary data.</text>
</comment>
<dbReference type="EMBL" id="JAOQIO010000001">
    <property type="protein sequence ID" value="MCU6790568.1"/>
    <property type="molecule type" value="Genomic_DNA"/>
</dbReference>
<evidence type="ECO:0000313" key="7">
    <source>
        <dbReference type="Proteomes" id="UP001652445"/>
    </source>
</evidence>
<dbReference type="InterPro" id="IPR039020">
    <property type="entry name" value="PaxB-like"/>
</dbReference>
<feature type="transmembrane region" description="Helical" evidence="5">
    <location>
        <begin position="197"/>
        <end position="215"/>
    </location>
</feature>